<dbReference type="InterPro" id="IPR056884">
    <property type="entry name" value="NPHP3-like_N"/>
</dbReference>
<gene>
    <name evidence="4" type="ORF">EJ03DRAFT_181768</name>
</gene>
<evidence type="ECO:0000259" key="2">
    <source>
        <dbReference type="Pfam" id="PF24883"/>
    </source>
</evidence>
<dbReference type="Proteomes" id="UP000799436">
    <property type="component" value="Unassembled WGS sequence"/>
</dbReference>
<keyword evidence="1" id="KW-0677">Repeat</keyword>
<evidence type="ECO:0000256" key="1">
    <source>
        <dbReference type="ARBA" id="ARBA00022737"/>
    </source>
</evidence>
<feature type="domain" description="Nephrocystin 3-like N-terminal" evidence="2">
    <location>
        <begin position="253"/>
        <end position="419"/>
    </location>
</feature>
<dbReference type="SUPFAM" id="SSF52540">
    <property type="entry name" value="P-loop containing nucleoside triphosphate hydrolases"/>
    <property type="match status" value="1"/>
</dbReference>
<feature type="domain" description="DUF7791" evidence="3">
    <location>
        <begin position="530"/>
        <end position="663"/>
    </location>
</feature>
<dbReference type="InterPro" id="IPR027417">
    <property type="entry name" value="P-loop_NTPase"/>
</dbReference>
<dbReference type="InterPro" id="IPR056693">
    <property type="entry name" value="DUF7791"/>
</dbReference>
<dbReference type="PANTHER" id="PTHR10039">
    <property type="entry name" value="AMELOGENIN"/>
    <property type="match status" value="1"/>
</dbReference>
<dbReference type="Gene3D" id="3.40.50.300">
    <property type="entry name" value="P-loop containing nucleotide triphosphate hydrolases"/>
    <property type="match status" value="1"/>
</dbReference>
<evidence type="ECO:0000313" key="4">
    <source>
        <dbReference type="EMBL" id="KAF2766367.1"/>
    </source>
</evidence>
<sequence>MAGAFDALGAAAAIAQFIEYAVNLGQKAVEAYRSPEGVVDELFQIEKMGMSLRTLCEYMMDQTAQNLTASDPVSRGFGKLAKSCSETATELLAFIDDHRVPMKSKMKSLLVSYKFSRNQDKVRSYRKRIEGLRQELHDQLLVAINNGQSGLATTLNNMDRQSRRMEIRLTDVLHQNHQALLDILKGSTPTDALTSTLETLHREGPKVARQQEILKTLWFDYMSTRAGRIVDAHSSTYSWVFKTTPIGAADPVRFISWLQSDSGLYWITGKAGSGKSTLMKYISRNKKTETALRKWAAGRQLYFGTHYFWNPGTAMQKSQQGLLQTLLYEIFQKCPNLIEQICPERFANSLLASKPWTQTELAVSINALGAQSTLLSSQQACFCFFIDGLDEYEGDHEDIVHQILALAKATNIKVCSSSRPWQVFLDLLIPEIGNHGRLDVHKHTRDDIGNVVRTELGPHVLKRSDETAEMNGLIVELCDKAQGVFLWVSLVVKELIKGFRAADSVSTLRKRLEIIPPGLEQYFDHIFQGLDPFYQRATARTFRACVEAPEPLPLICFDLFDLDDPEKYVLAVSGDEEPDWHAPELLERLRKKVDGRCRDLLEVQEVTEGDDQLSRVHFLHRTVRDFLLNEDMASMLNRRAGPHFDPQKLLCVIYVCLVKRLSHRPADGNAGLCRARTFAWHALCCACSSENITKEAPLDLLAELDATMAAVDPRKTRHWTNNITTLSRSAEQYFGERGQRDFTGHLIELGFTESVISRLDHDRATITRKNGRPYLDYASRALYPCFRHHFRQDAGGGINLDNLKWSIDLLGSGLHGSLRATEFLLAQGCSPNEKVHIYGGQTVWQLHLEWLYRNRAGDVPSDITWLFIEYGAVRVKGVYVENDQPGATAKYGEAVITQKLVSMLDVLQAVYGDFEATEMENAVLRNSSSSWTSYLKWW</sequence>
<protein>
    <submittedName>
        <fullName evidence="4">Uncharacterized protein</fullName>
    </submittedName>
</protein>
<dbReference type="EMBL" id="ML995873">
    <property type="protein sequence ID" value="KAF2766367.1"/>
    <property type="molecule type" value="Genomic_DNA"/>
</dbReference>
<keyword evidence="5" id="KW-1185">Reference proteome</keyword>
<organism evidence="4 5">
    <name type="scientific">Teratosphaeria nubilosa</name>
    <dbReference type="NCBI Taxonomy" id="161662"/>
    <lineage>
        <taxon>Eukaryota</taxon>
        <taxon>Fungi</taxon>
        <taxon>Dikarya</taxon>
        <taxon>Ascomycota</taxon>
        <taxon>Pezizomycotina</taxon>
        <taxon>Dothideomycetes</taxon>
        <taxon>Dothideomycetidae</taxon>
        <taxon>Mycosphaerellales</taxon>
        <taxon>Teratosphaeriaceae</taxon>
        <taxon>Teratosphaeria</taxon>
    </lineage>
</organism>
<name>A0A6G1L0H8_9PEZI</name>
<proteinExistence type="predicted"/>
<reference evidence="4" key="1">
    <citation type="journal article" date="2020" name="Stud. Mycol.">
        <title>101 Dothideomycetes genomes: a test case for predicting lifestyles and emergence of pathogens.</title>
        <authorList>
            <person name="Haridas S."/>
            <person name="Albert R."/>
            <person name="Binder M."/>
            <person name="Bloem J."/>
            <person name="Labutti K."/>
            <person name="Salamov A."/>
            <person name="Andreopoulos B."/>
            <person name="Baker S."/>
            <person name="Barry K."/>
            <person name="Bills G."/>
            <person name="Bluhm B."/>
            <person name="Cannon C."/>
            <person name="Castanera R."/>
            <person name="Culley D."/>
            <person name="Daum C."/>
            <person name="Ezra D."/>
            <person name="Gonzalez J."/>
            <person name="Henrissat B."/>
            <person name="Kuo A."/>
            <person name="Liang C."/>
            <person name="Lipzen A."/>
            <person name="Lutzoni F."/>
            <person name="Magnuson J."/>
            <person name="Mondo S."/>
            <person name="Nolan M."/>
            <person name="Ohm R."/>
            <person name="Pangilinan J."/>
            <person name="Park H.-J."/>
            <person name="Ramirez L."/>
            <person name="Alfaro M."/>
            <person name="Sun H."/>
            <person name="Tritt A."/>
            <person name="Yoshinaga Y."/>
            <person name="Zwiers L.-H."/>
            <person name="Turgeon B."/>
            <person name="Goodwin S."/>
            <person name="Spatafora J."/>
            <person name="Crous P."/>
            <person name="Grigoriev I."/>
        </authorList>
    </citation>
    <scope>NUCLEOTIDE SEQUENCE</scope>
    <source>
        <strain evidence="4">CBS 116005</strain>
    </source>
</reference>
<dbReference type="OrthoDB" id="443402at2759"/>
<dbReference type="Pfam" id="PF25053">
    <property type="entry name" value="DUF7791"/>
    <property type="match status" value="1"/>
</dbReference>
<accession>A0A6G1L0H8</accession>
<dbReference type="Pfam" id="PF24883">
    <property type="entry name" value="NPHP3_N"/>
    <property type="match status" value="1"/>
</dbReference>
<evidence type="ECO:0000259" key="3">
    <source>
        <dbReference type="Pfam" id="PF25053"/>
    </source>
</evidence>
<evidence type="ECO:0000313" key="5">
    <source>
        <dbReference type="Proteomes" id="UP000799436"/>
    </source>
</evidence>
<dbReference type="AlphaFoldDB" id="A0A6G1L0H8"/>
<dbReference type="PANTHER" id="PTHR10039:SF5">
    <property type="entry name" value="NACHT DOMAIN-CONTAINING PROTEIN"/>
    <property type="match status" value="1"/>
</dbReference>